<dbReference type="GO" id="GO:0030154">
    <property type="term" value="P:cell differentiation"/>
    <property type="evidence" value="ECO:0007669"/>
    <property type="project" value="TreeGrafter"/>
</dbReference>
<dbReference type="InterPro" id="IPR020479">
    <property type="entry name" value="HD_metazoa"/>
</dbReference>
<dbReference type="AlphaFoldDB" id="A0A0R3W574"/>
<sequence>MSDVEQQQQQHQQRQHATKRRRTSPSPSPPGSRSEYDHGVEVEEEVTIVKEKRVCTNAIEEVLLAGDEDATAIATSRSFLIQDLLQASRSTCARTVTKVDLNAQSLYKNIFHIKQLREISSSQSDAKRTDTEAKFESLEKSHLSDLDSGASSSQGEEKGKEEKKTLCNQNKQTGWPTDSNRTDENGDVDISASHMSCGTASNGSRKVRRARTAFTYEQLVTLENKFQSTRYLSVYERLNLALALNLTETQVKIWFQNRRTKWKKQNPGKDVNSPTTYNPPIAYPNAKNTSSDGSSGSLSNPDYVPPYLCNTQTFPPPSTSNESIPGTSSPKSDESGKTVNDDLRSYIQSQYSKLMESSAVPQKKVLSEEFSVKDRSESEGGEKSQSLELSPLVPEKSPSQCDNQTSFLLRAASIAAAALASVKTVEFITPTEGIPTLLPPPLPPPNWRDLFPPEAVTPLFTQPWYLAAAALSSLKQDRDTTGGTPAQPPTPVFNWS</sequence>
<evidence type="ECO:0000256" key="7">
    <source>
        <dbReference type="SAM" id="MobiDB-lite"/>
    </source>
</evidence>
<dbReference type="GO" id="GO:0005634">
    <property type="term" value="C:nucleus"/>
    <property type="evidence" value="ECO:0007669"/>
    <property type="project" value="UniProtKB-SubCell"/>
</dbReference>
<feature type="compositionally biased region" description="Low complexity" evidence="7">
    <location>
        <begin position="1"/>
        <end position="12"/>
    </location>
</feature>
<dbReference type="SUPFAM" id="SSF46689">
    <property type="entry name" value="Homeodomain-like"/>
    <property type="match status" value="1"/>
</dbReference>
<evidence type="ECO:0000259" key="8">
    <source>
        <dbReference type="PROSITE" id="PS50071"/>
    </source>
</evidence>
<keyword evidence="3 5" id="KW-0371">Homeobox</keyword>
<feature type="region of interest" description="Disordered" evidence="7">
    <location>
        <begin position="1"/>
        <end position="40"/>
    </location>
</feature>
<dbReference type="OrthoDB" id="6159439at2759"/>
<dbReference type="STRING" id="60517.A0A0R3W574"/>
<feature type="region of interest" description="Disordered" evidence="7">
    <location>
        <begin position="370"/>
        <end position="399"/>
    </location>
</feature>
<evidence type="ECO:0000256" key="2">
    <source>
        <dbReference type="ARBA" id="ARBA00023125"/>
    </source>
</evidence>
<evidence type="ECO:0000256" key="5">
    <source>
        <dbReference type="PROSITE-ProRule" id="PRU00108"/>
    </source>
</evidence>
<feature type="region of interest" description="Disordered" evidence="7">
    <location>
        <begin position="120"/>
        <end position="204"/>
    </location>
</feature>
<feature type="region of interest" description="Disordered" evidence="7">
    <location>
        <begin position="475"/>
        <end position="496"/>
    </location>
</feature>
<evidence type="ECO:0000256" key="1">
    <source>
        <dbReference type="ARBA" id="ARBA00004123"/>
    </source>
</evidence>
<keyword evidence="2 5" id="KW-0238">DNA-binding</keyword>
<name>A0A0R3W574_TAEAS</name>
<accession>A0A0R3W574</accession>
<feature type="compositionally biased region" description="Basic and acidic residues" evidence="7">
    <location>
        <begin position="125"/>
        <end position="145"/>
    </location>
</feature>
<dbReference type="InterPro" id="IPR050394">
    <property type="entry name" value="Homeobox_NK-like"/>
</dbReference>
<evidence type="ECO:0000256" key="3">
    <source>
        <dbReference type="ARBA" id="ARBA00023155"/>
    </source>
</evidence>
<feature type="compositionally biased region" description="Basic and acidic residues" evidence="7">
    <location>
        <begin position="155"/>
        <end position="165"/>
    </location>
</feature>
<dbReference type="PANTHER" id="PTHR24340">
    <property type="entry name" value="HOMEOBOX PROTEIN NKX"/>
    <property type="match status" value="1"/>
</dbReference>
<feature type="compositionally biased region" description="Low complexity" evidence="7">
    <location>
        <begin position="290"/>
        <end position="299"/>
    </location>
</feature>
<feature type="compositionally biased region" description="Basic residues" evidence="7">
    <location>
        <begin position="13"/>
        <end position="23"/>
    </location>
</feature>
<feature type="compositionally biased region" description="Pro residues" evidence="7">
    <location>
        <begin position="486"/>
        <end position="496"/>
    </location>
</feature>
<dbReference type="PROSITE" id="PS00027">
    <property type="entry name" value="HOMEOBOX_1"/>
    <property type="match status" value="1"/>
</dbReference>
<dbReference type="Pfam" id="PF00046">
    <property type="entry name" value="Homeodomain"/>
    <property type="match status" value="1"/>
</dbReference>
<feature type="compositionally biased region" description="Polar residues" evidence="7">
    <location>
        <begin position="166"/>
        <end position="179"/>
    </location>
</feature>
<dbReference type="PROSITE" id="PS50071">
    <property type="entry name" value="HOMEOBOX_2"/>
    <property type="match status" value="1"/>
</dbReference>
<evidence type="ECO:0000256" key="6">
    <source>
        <dbReference type="RuleBase" id="RU000682"/>
    </source>
</evidence>
<reference evidence="11" key="1">
    <citation type="submission" date="2017-02" db="UniProtKB">
        <authorList>
            <consortium name="WormBaseParasite"/>
        </authorList>
    </citation>
    <scope>IDENTIFICATION</scope>
</reference>
<comment type="subcellular location">
    <subcellularLocation>
        <location evidence="1 5 6">Nucleus</location>
    </subcellularLocation>
</comment>
<reference evidence="9 10" key="2">
    <citation type="submission" date="2018-11" db="EMBL/GenBank/DDBJ databases">
        <authorList>
            <consortium name="Pathogen Informatics"/>
        </authorList>
    </citation>
    <scope>NUCLEOTIDE SEQUENCE [LARGE SCALE GENOMIC DNA]</scope>
</reference>
<feature type="DNA-binding region" description="Homeobox" evidence="5">
    <location>
        <begin position="207"/>
        <end position="266"/>
    </location>
</feature>
<protein>
    <submittedName>
        <fullName evidence="11">Homeobox domain-containing protein</fullName>
    </submittedName>
</protein>
<dbReference type="InterPro" id="IPR001356">
    <property type="entry name" value="HD"/>
</dbReference>
<feature type="compositionally biased region" description="Polar residues" evidence="7">
    <location>
        <begin position="193"/>
        <end position="204"/>
    </location>
</feature>
<evidence type="ECO:0000313" key="10">
    <source>
        <dbReference type="Proteomes" id="UP000282613"/>
    </source>
</evidence>
<dbReference type="Proteomes" id="UP000282613">
    <property type="component" value="Unassembled WGS sequence"/>
</dbReference>
<dbReference type="CDD" id="cd00086">
    <property type="entry name" value="homeodomain"/>
    <property type="match status" value="1"/>
</dbReference>
<dbReference type="InterPro" id="IPR017970">
    <property type="entry name" value="Homeobox_CS"/>
</dbReference>
<organism evidence="11">
    <name type="scientific">Taenia asiatica</name>
    <name type="common">Asian tapeworm</name>
    <dbReference type="NCBI Taxonomy" id="60517"/>
    <lineage>
        <taxon>Eukaryota</taxon>
        <taxon>Metazoa</taxon>
        <taxon>Spiralia</taxon>
        <taxon>Lophotrochozoa</taxon>
        <taxon>Platyhelminthes</taxon>
        <taxon>Cestoda</taxon>
        <taxon>Eucestoda</taxon>
        <taxon>Cyclophyllidea</taxon>
        <taxon>Taeniidae</taxon>
        <taxon>Taenia</taxon>
    </lineage>
</organism>
<dbReference type="WBParaSite" id="TASK_0000525001-mRNA-1">
    <property type="protein sequence ID" value="TASK_0000525001-mRNA-1"/>
    <property type="gene ID" value="TASK_0000525001"/>
</dbReference>
<dbReference type="GO" id="GO:0000981">
    <property type="term" value="F:DNA-binding transcription factor activity, RNA polymerase II-specific"/>
    <property type="evidence" value="ECO:0007669"/>
    <property type="project" value="InterPro"/>
</dbReference>
<feature type="region of interest" description="Disordered" evidence="7">
    <location>
        <begin position="262"/>
        <end position="339"/>
    </location>
</feature>
<dbReference type="PRINTS" id="PR00024">
    <property type="entry name" value="HOMEOBOX"/>
</dbReference>
<dbReference type="InterPro" id="IPR009057">
    <property type="entry name" value="Homeodomain-like_sf"/>
</dbReference>
<feature type="compositionally biased region" description="Polar residues" evidence="7">
    <location>
        <begin position="309"/>
        <end position="330"/>
    </location>
</feature>
<dbReference type="Gene3D" id="1.10.10.60">
    <property type="entry name" value="Homeodomain-like"/>
    <property type="match status" value="1"/>
</dbReference>
<feature type="domain" description="Homeobox" evidence="8">
    <location>
        <begin position="205"/>
        <end position="265"/>
    </location>
</feature>
<dbReference type="PANTHER" id="PTHR24340:SF37">
    <property type="entry name" value="HOMEOBOX PROTEIN SLOU"/>
    <property type="match status" value="1"/>
</dbReference>
<proteinExistence type="predicted"/>
<evidence type="ECO:0000256" key="4">
    <source>
        <dbReference type="ARBA" id="ARBA00023242"/>
    </source>
</evidence>
<gene>
    <name evidence="9" type="ORF">TASK_LOCUS5251</name>
</gene>
<dbReference type="GO" id="GO:0000978">
    <property type="term" value="F:RNA polymerase II cis-regulatory region sequence-specific DNA binding"/>
    <property type="evidence" value="ECO:0007669"/>
    <property type="project" value="TreeGrafter"/>
</dbReference>
<dbReference type="SMART" id="SM00389">
    <property type="entry name" value="HOX"/>
    <property type="match status" value="1"/>
</dbReference>
<evidence type="ECO:0000313" key="11">
    <source>
        <dbReference type="WBParaSite" id="TASK_0000525001-mRNA-1"/>
    </source>
</evidence>
<dbReference type="EMBL" id="UYRS01018402">
    <property type="protein sequence ID" value="VDK34760.1"/>
    <property type="molecule type" value="Genomic_DNA"/>
</dbReference>
<feature type="compositionally biased region" description="Basic and acidic residues" evidence="7">
    <location>
        <begin position="370"/>
        <end position="382"/>
    </location>
</feature>
<keyword evidence="4 5" id="KW-0539">Nucleus</keyword>
<keyword evidence="10" id="KW-1185">Reference proteome</keyword>
<evidence type="ECO:0000313" key="9">
    <source>
        <dbReference type="EMBL" id="VDK34760.1"/>
    </source>
</evidence>